<dbReference type="GO" id="GO:0006457">
    <property type="term" value="P:protein folding"/>
    <property type="evidence" value="ECO:0007669"/>
    <property type="project" value="InterPro"/>
</dbReference>
<proteinExistence type="inferred from homology"/>
<dbReference type="Pfam" id="PF02996">
    <property type="entry name" value="Prefoldin"/>
    <property type="match status" value="1"/>
</dbReference>
<dbReference type="EMBL" id="BLBS01000035">
    <property type="protein sequence ID" value="GET89500.1"/>
    <property type="molecule type" value="Genomic_DNA"/>
</dbReference>
<comment type="similarity">
    <text evidence="1">Belongs to the prefoldin subunit alpha family.</text>
</comment>
<dbReference type="Gene3D" id="1.10.287.370">
    <property type="match status" value="1"/>
</dbReference>
<dbReference type="PANTHER" id="PTHR12409:SF0">
    <property type="entry name" value="PREFOLDIN SUBUNIT 3"/>
    <property type="match status" value="1"/>
</dbReference>
<evidence type="ECO:0000256" key="3">
    <source>
        <dbReference type="SAM" id="Coils"/>
    </source>
</evidence>
<dbReference type="SUPFAM" id="SSF46579">
    <property type="entry name" value="Prefoldin"/>
    <property type="match status" value="1"/>
</dbReference>
<dbReference type="Proteomes" id="UP000419144">
    <property type="component" value="Unassembled WGS sequence"/>
</dbReference>
<evidence type="ECO:0000256" key="4">
    <source>
        <dbReference type="SAM" id="MobiDB-lite"/>
    </source>
</evidence>
<evidence type="ECO:0000256" key="2">
    <source>
        <dbReference type="ARBA" id="ARBA00023186"/>
    </source>
</evidence>
<dbReference type="GO" id="GO:0015631">
    <property type="term" value="F:tubulin binding"/>
    <property type="evidence" value="ECO:0007669"/>
    <property type="project" value="TreeGrafter"/>
</dbReference>
<dbReference type="AlphaFoldDB" id="A0A640KIG1"/>
<evidence type="ECO:0000313" key="6">
    <source>
        <dbReference type="Proteomes" id="UP000419144"/>
    </source>
</evidence>
<dbReference type="InterPro" id="IPR016655">
    <property type="entry name" value="PFD3"/>
</dbReference>
<name>A0A640KIG1_LEITA</name>
<protein>
    <submittedName>
        <fullName evidence="5">Prefoldin-like protein</fullName>
    </submittedName>
</protein>
<dbReference type="OrthoDB" id="6375174at2759"/>
<organism evidence="5 6">
    <name type="scientific">Leishmania tarentolae</name>
    <name type="common">Sauroleishmania tarentolae</name>
    <dbReference type="NCBI Taxonomy" id="5689"/>
    <lineage>
        <taxon>Eukaryota</taxon>
        <taxon>Discoba</taxon>
        <taxon>Euglenozoa</taxon>
        <taxon>Kinetoplastea</taxon>
        <taxon>Metakinetoplastina</taxon>
        <taxon>Trypanosomatida</taxon>
        <taxon>Trypanosomatidae</taxon>
        <taxon>Leishmaniinae</taxon>
        <taxon>Leishmania</taxon>
        <taxon>lizard Leishmania</taxon>
    </lineage>
</organism>
<dbReference type="FunFam" id="1.10.287.370:FF:000014">
    <property type="entry name" value="Prefoldin subunit 3"/>
    <property type="match status" value="1"/>
</dbReference>
<dbReference type="GO" id="GO:0007021">
    <property type="term" value="P:tubulin complex assembly"/>
    <property type="evidence" value="ECO:0007669"/>
    <property type="project" value="TreeGrafter"/>
</dbReference>
<gene>
    <name evidence="5" type="ORF">LtaPh_2613100</name>
</gene>
<dbReference type="GO" id="GO:0007017">
    <property type="term" value="P:microtubule-based process"/>
    <property type="evidence" value="ECO:0007669"/>
    <property type="project" value="TreeGrafter"/>
</dbReference>
<keyword evidence="2" id="KW-0143">Chaperone</keyword>
<keyword evidence="6" id="KW-1185">Reference proteome</keyword>
<dbReference type="GO" id="GO:0005737">
    <property type="term" value="C:cytoplasm"/>
    <property type="evidence" value="ECO:0007669"/>
    <property type="project" value="TreeGrafter"/>
</dbReference>
<feature type="region of interest" description="Disordered" evidence="4">
    <location>
        <begin position="1"/>
        <end position="27"/>
    </location>
</feature>
<dbReference type="InterPro" id="IPR009053">
    <property type="entry name" value="Prefoldin"/>
</dbReference>
<dbReference type="InterPro" id="IPR004127">
    <property type="entry name" value="Prefoldin_subunit_alpha"/>
</dbReference>
<feature type="compositionally biased region" description="Basic and acidic residues" evidence="4">
    <location>
        <begin position="1"/>
        <end position="18"/>
    </location>
</feature>
<keyword evidence="3" id="KW-0175">Coiled coil</keyword>
<accession>A0A640KIG1</accession>
<dbReference type="PANTHER" id="PTHR12409">
    <property type="entry name" value="PREFOLDIN SUBUNIT 3"/>
    <property type="match status" value="1"/>
</dbReference>
<feature type="coiled-coil region" evidence="3">
    <location>
        <begin position="263"/>
        <end position="290"/>
    </location>
</feature>
<sequence length="319" mass="36273">MAAHARERERGERERTEECEGCVSLTPSPPQVERTPIHVSSASPYLHPPCLVPNRLFYLTSALHLSCCCCARRSVGVLLPTAPPRALYVPRSHSRRQHLSPSRLSYSFSFVGCCGFVIRYRTRGTMNAILEKYTFKDDYVSPRGIPKVSFVENVAELVKSSGDSAETLLKRFSEQYSKYKLAEHRLIRTTANLEAKIPDIKKTLQTLEYLKKSLVEENGGKGFTTNYGLTESLFCQAKVLPQKTVHLWLGANVMVEYSFEEATQLLERNLKSATENLAATQEDLAWLQEQQTILEVNTSRLYNYDVVERRKKSEEEAKK</sequence>
<comment type="caution">
    <text evidence="5">The sequence shown here is derived from an EMBL/GenBank/DDBJ whole genome shotgun (WGS) entry which is preliminary data.</text>
</comment>
<dbReference type="VEuPathDB" id="TriTrypDB:LtaPh_2613100"/>
<reference evidence="5" key="1">
    <citation type="submission" date="2019-11" db="EMBL/GenBank/DDBJ databases">
        <title>Leishmania tarentolae CDS.</title>
        <authorList>
            <person name="Goto Y."/>
            <person name="Yamagishi J."/>
        </authorList>
    </citation>
    <scope>NUCLEOTIDE SEQUENCE [LARGE SCALE GENOMIC DNA]</scope>
    <source>
        <strain evidence="5">Parrot Tar II</strain>
    </source>
</reference>
<evidence type="ECO:0000256" key="1">
    <source>
        <dbReference type="ARBA" id="ARBA00010048"/>
    </source>
</evidence>
<dbReference type="CDD" id="cd23156">
    <property type="entry name" value="Prefoldin_3"/>
    <property type="match status" value="1"/>
</dbReference>
<evidence type="ECO:0000313" key="5">
    <source>
        <dbReference type="EMBL" id="GET89500.1"/>
    </source>
</evidence>
<dbReference type="GO" id="GO:0016272">
    <property type="term" value="C:prefoldin complex"/>
    <property type="evidence" value="ECO:0007669"/>
    <property type="project" value="InterPro"/>
</dbReference>